<dbReference type="PANTHER" id="PTHR30634:SF14">
    <property type="match status" value="1"/>
</dbReference>
<sequence length="773" mass="82472">MAAARGTAGARVEVFGIRHHGPGSARAVRRALEEFKPDAVLIEGPPEADAIVDLAADPGMVPPVALLAYAPGEPPAPGDDAASWSDRRAAFWPFAEFSPEWQAVRYALDEGAAVRFCDLPAANQLIPPAQADDDDGGGDGGGDGEGIRLDPLGWLARAAGYEDAERWWDDVVEHRDGGPSPFPAIAEAMSELRERVAAWPSEAGPSAAGPPPPGHLVREEQREAAMRRTLRRALRDGFERVAVVCGAWHVPAILARVPAARDDRTLRGLPRAKVSMTWVPWTHGRLAERSGYGAGVRSPGWYAHLFAAPDRPVERWLTDAAAVLRREDLHVSSAHVIEAVRLAEALAALRGRPLAGLDEVTEATRAVLCEGADLPVELIRSRMVVGERLGSVPDDTPMVPLQRDLADRQRRLRLAPSADGRDLELDLRRDRDLDRSRLLHRLRLLEVDWGVPAESRGRGTFRETWTLCWRPEFDVELIEASAWGTTVAGASAARAGAMAEAAESLAELTSVAERCLLAGLGTALPGVMRALADRAALDGDVAHLMDALPALVRALRYGDVRGTGTGPLRTVVDGLVVRVCVGLPPASRGLDDDAARDLLGRLDRAHSALATLDDAAHTARWHTTLASLVDRDGLHGLLEGRLTRLLLDAGILADAPGRMARAVSAGAEPARAAAWVEGFLSEGGLVLVHDDVLLRLVDGWIAGLPAEAFTGVLPLLRRAFGEFAAAERRAIGDRVRHLSGGPSARPGDDPVDPVRAGPATATVLRILGTEAGS</sequence>
<feature type="region of interest" description="Disordered" evidence="1">
    <location>
        <begin position="736"/>
        <end position="756"/>
    </location>
</feature>
<protein>
    <submittedName>
        <fullName evidence="2">Uncharacterized protein</fullName>
    </submittedName>
</protein>
<dbReference type="InterPro" id="IPR043737">
    <property type="entry name" value="DUF5682"/>
</dbReference>
<dbReference type="Proteomes" id="UP000282674">
    <property type="component" value="Unassembled WGS sequence"/>
</dbReference>
<keyword evidence="3" id="KW-1185">Reference proteome</keyword>
<evidence type="ECO:0000313" key="2">
    <source>
        <dbReference type="EMBL" id="RMI32011.1"/>
    </source>
</evidence>
<name>A0A3M2L387_9ACTN</name>
<reference evidence="2 3" key="1">
    <citation type="submission" date="2018-10" db="EMBL/GenBank/DDBJ databases">
        <title>Isolation from soil.</title>
        <authorList>
            <person name="Hu J."/>
        </authorList>
    </citation>
    <scope>NUCLEOTIDE SEQUENCE [LARGE SCALE GENOMIC DNA]</scope>
    <source>
        <strain evidence="2 3">NEAU-Ht49</strain>
    </source>
</reference>
<organism evidence="2 3">
    <name type="scientific">Actinomadura harenae</name>
    <dbReference type="NCBI Taxonomy" id="2483351"/>
    <lineage>
        <taxon>Bacteria</taxon>
        <taxon>Bacillati</taxon>
        <taxon>Actinomycetota</taxon>
        <taxon>Actinomycetes</taxon>
        <taxon>Streptosporangiales</taxon>
        <taxon>Thermomonosporaceae</taxon>
        <taxon>Actinomadura</taxon>
    </lineage>
</organism>
<comment type="caution">
    <text evidence="2">The sequence shown here is derived from an EMBL/GenBank/DDBJ whole genome shotgun (WGS) entry which is preliminary data.</text>
</comment>
<dbReference type="EMBL" id="RFFG01000203">
    <property type="protein sequence ID" value="RMI32011.1"/>
    <property type="molecule type" value="Genomic_DNA"/>
</dbReference>
<gene>
    <name evidence="2" type="ORF">EBO15_42295</name>
</gene>
<feature type="region of interest" description="Disordered" evidence="1">
    <location>
        <begin position="126"/>
        <end position="149"/>
    </location>
</feature>
<dbReference type="AlphaFoldDB" id="A0A3M2L387"/>
<feature type="region of interest" description="Disordered" evidence="1">
    <location>
        <begin position="199"/>
        <end position="222"/>
    </location>
</feature>
<dbReference type="RefSeq" id="WP_122200065.1">
    <property type="nucleotide sequence ID" value="NZ_JBHSKC010000004.1"/>
</dbReference>
<accession>A0A3M2L387</accession>
<dbReference type="InterPro" id="IPR050458">
    <property type="entry name" value="LolB"/>
</dbReference>
<proteinExistence type="predicted"/>
<dbReference type="OrthoDB" id="9768066at2"/>
<evidence type="ECO:0000313" key="3">
    <source>
        <dbReference type="Proteomes" id="UP000282674"/>
    </source>
</evidence>
<dbReference type="Pfam" id="PF18934">
    <property type="entry name" value="DUF5682"/>
    <property type="match status" value="1"/>
</dbReference>
<dbReference type="PANTHER" id="PTHR30634">
    <property type="entry name" value="OUTER MEMBRANE LOLAB LIPOPROTEIN INSERTION APPARATUS"/>
    <property type="match status" value="1"/>
</dbReference>
<evidence type="ECO:0000256" key="1">
    <source>
        <dbReference type="SAM" id="MobiDB-lite"/>
    </source>
</evidence>